<feature type="transmembrane region" description="Helical" evidence="1">
    <location>
        <begin position="247"/>
        <end position="270"/>
    </location>
</feature>
<reference evidence="2" key="1">
    <citation type="submission" date="2013-10" db="EMBL/GenBank/DDBJ databases">
        <title>Genomic analysis of the causative agents of coccidiosis in chickens.</title>
        <authorList>
            <person name="Reid A.J."/>
            <person name="Blake D."/>
            <person name="Billington K."/>
            <person name="Browne H."/>
            <person name="Dunn M."/>
            <person name="Hung S."/>
            <person name="Kawahara F."/>
            <person name="Miranda-Saavedra D."/>
            <person name="Mourier T."/>
            <person name="Nagra H."/>
            <person name="Otto T.D."/>
            <person name="Rawlings N."/>
            <person name="Sanchez A."/>
            <person name="Sanders M."/>
            <person name="Subramaniam C."/>
            <person name="Tay Y."/>
            <person name="Dear P."/>
            <person name="Doerig C."/>
            <person name="Gruber A."/>
            <person name="Parkinson J."/>
            <person name="Shirley M."/>
            <person name="Wan K.L."/>
            <person name="Berriman M."/>
            <person name="Tomley F."/>
            <person name="Pain A."/>
        </authorList>
    </citation>
    <scope>NUCLEOTIDE SEQUENCE [LARGE SCALE GENOMIC DNA]</scope>
    <source>
        <strain evidence="2">Houghton</strain>
    </source>
</reference>
<keyword evidence="1" id="KW-0472">Membrane</keyword>
<reference evidence="2" key="2">
    <citation type="submission" date="2013-10" db="EMBL/GenBank/DDBJ databases">
        <authorList>
            <person name="Aslett M."/>
        </authorList>
    </citation>
    <scope>NUCLEOTIDE SEQUENCE [LARGE SCALE GENOMIC DNA]</scope>
    <source>
        <strain evidence="2">Houghton</strain>
    </source>
</reference>
<feature type="transmembrane region" description="Helical" evidence="1">
    <location>
        <begin position="156"/>
        <end position="175"/>
    </location>
</feature>
<dbReference type="OrthoDB" id="347736at2759"/>
<organism evidence="2 3">
    <name type="scientific">Eimeria necatrix</name>
    <dbReference type="NCBI Taxonomy" id="51315"/>
    <lineage>
        <taxon>Eukaryota</taxon>
        <taxon>Sar</taxon>
        <taxon>Alveolata</taxon>
        <taxon>Apicomplexa</taxon>
        <taxon>Conoidasida</taxon>
        <taxon>Coccidia</taxon>
        <taxon>Eucoccidiorida</taxon>
        <taxon>Eimeriorina</taxon>
        <taxon>Eimeriidae</taxon>
        <taxon>Eimeria</taxon>
    </lineage>
</organism>
<dbReference type="AlphaFoldDB" id="U6MRP2"/>
<dbReference type="GeneID" id="25476734"/>
<dbReference type="EMBL" id="HG722932">
    <property type="protein sequence ID" value="CDJ64330.1"/>
    <property type="molecule type" value="Genomic_DNA"/>
</dbReference>
<keyword evidence="3" id="KW-1185">Reference proteome</keyword>
<feature type="transmembrane region" description="Helical" evidence="1">
    <location>
        <begin position="87"/>
        <end position="108"/>
    </location>
</feature>
<sequence>MSSAAVSRRSLLHEVLSHAEVVELGLDGSVEDLPPLTTRWTPACARAVLAFCWGYFLLFWGAAALLLRSVLQQHPDTLLPGAAQLAFAAACSSCLVAAEFGLYCYVRARNAVPSSSSSSSSSAYPPSRCCVFSHFGLSALSRLCCFLQLFFLLHSLLLPAPMFACAAFTVSLTGAAQERHGGDPQVGSPYVSPKAALALTNCLFFLDLPGITLHVKASFLPLEQLEAHEFLASLVSLVRLYSGDFCMLLYLVFALCTFGGNVLFFMLLAFLLLKLKASCVAALLAHVASVFGIWDAE</sequence>
<accession>U6MRP2</accession>
<evidence type="ECO:0000313" key="2">
    <source>
        <dbReference type="EMBL" id="CDJ64330.1"/>
    </source>
</evidence>
<dbReference type="VEuPathDB" id="ToxoDB:ENH_00065990"/>
<gene>
    <name evidence="2" type="ORF">ENH_00065990</name>
</gene>
<keyword evidence="1" id="KW-0812">Transmembrane</keyword>
<feature type="transmembrane region" description="Helical" evidence="1">
    <location>
        <begin position="277"/>
        <end position="294"/>
    </location>
</feature>
<proteinExistence type="predicted"/>
<evidence type="ECO:0000313" key="3">
    <source>
        <dbReference type="Proteomes" id="UP000030754"/>
    </source>
</evidence>
<feature type="transmembrane region" description="Helical" evidence="1">
    <location>
        <begin position="47"/>
        <end position="67"/>
    </location>
</feature>
<dbReference type="Proteomes" id="UP000030754">
    <property type="component" value="Unassembled WGS sequence"/>
</dbReference>
<keyword evidence="1" id="KW-1133">Transmembrane helix</keyword>
<dbReference type="RefSeq" id="XP_013432797.1">
    <property type="nucleotide sequence ID" value="XM_013577343.1"/>
</dbReference>
<name>U6MRP2_9EIME</name>
<evidence type="ECO:0008006" key="4">
    <source>
        <dbReference type="Google" id="ProtNLM"/>
    </source>
</evidence>
<protein>
    <recommendedName>
        <fullName evidence="4">Transmembrane protein</fullName>
    </recommendedName>
</protein>
<evidence type="ECO:0000256" key="1">
    <source>
        <dbReference type="SAM" id="Phobius"/>
    </source>
</evidence>